<protein>
    <submittedName>
        <fullName evidence="2">Uncharacterized protein</fullName>
    </submittedName>
</protein>
<proteinExistence type="predicted"/>
<reference evidence="2" key="1">
    <citation type="journal article" date="2023" name="G3 (Bethesda)">
        <title>A reference genome for the long-term kleptoplast-retaining sea slug Elysia crispata morphotype clarki.</title>
        <authorList>
            <person name="Eastman K.E."/>
            <person name="Pendleton A.L."/>
            <person name="Shaikh M.A."/>
            <person name="Suttiyut T."/>
            <person name="Ogas R."/>
            <person name="Tomko P."/>
            <person name="Gavelis G."/>
            <person name="Widhalm J.R."/>
            <person name="Wisecaver J.H."/>
        </authorList>
    </citation>
    <scope>NUCLEOTIDE SEQUENCE</scope>
    <source>
        <strain evidence="2">ECLA1</strain>
    </source>
</reference>
<dbReference type="AlphaFoldDB" id="A0AAE0Y8M5"/>
<evidence type="ECO:0000256" key="1">
    <source>
        <dbReference type="SAM" id="MobiDB-lite"/>
    </source>
</evidence>
<organism evidence="2 3">
    <name type="scientific">Elysia crispata</name>
    <name type="common">lettuce slug</name>
    <dbReference type="NCBI Taxonomy" id="231223"/>
    <lineage>
        <taxon>Eukaryota</taxon>
        <taxon>Metazoa</taxon>
        <taxon>Spiralia</taxon>
        <taxon>Lophotrochozoa</taxon>
        <taxon>Mollusca</taxon>
        <taxon>Gastropoda</taxon>
        <taxon>Heterobranchia</taxon>
        <taxon>Euthyneura</taxon>
        <taxon>Panpulmonata</taxon>
        <taxon>Sacoglossa</taxon>
        <taxon>Placobranchoidea</taxon>
        <taxon>Plakobranchidae</taxon>
        <taxon>Elysia</taxon>
    </lineage>
</organism>
<dbReference type="EMBL" id="JAWDGP010006670">
    <property type="protein sequence ID" value="KAK3736995.1"/>
    <property type="molecule type" value="Genomic_DNA"/>
</dbReference>
<name>A0AAE0Y8M5_9GAST</name>
<accession>A0AAE0Y8M5</accession>
<comment type="caution">
    <text evidence="2">The sequence shown here is derived from an EMBL/GenBank/DDBJ whole genome shotgun (WGS) entry which is preliminary data.</text>
</comment>
<evidence type="ECO:0000313" key="2">
    <source>
        <dbReference type="EMBL" id="KAK3736995.1"/>
    </source>
</evidence>
<gene>
    <name evidence="2" type="ORF">RRG08_057735</name>
</gene>
<dbReference type="Proteomes" id="UP001283361">
    <property type="component" value="Unassembled WGS sequence"/>
</dbReference>
<evidence type="ECO:0000313" key="3">
    <source>
        <dbReference type="Proteomes" id="UP001283361"/>
    </source>
</evidence>
<keyword evidence="3" id="KW-1185">Reference proteome</keyword>
<sequence length="156" mass="17678">MPAIYTIFSKVIICTSLPGLSILKDYFENSQKRVNLTVLLPVTWNFLTKHKLAPSDELSSQRRAEKNVTTMEDQREDDLGDKKILGSRQGGDNDVSTNTRLESELIRRINMFKELAEGGMWFDSSIHRKVLMLLVSTGLGVRTIESMSQTLTRAEN</sequence>
<feature type="region of interest" description="Disordered" evidence="1">
    <location>
        <begin position="57"/>
        <end position="96"/>
    </location>
</feature>